<evidence type="ECO:0000256" key="1">
    <source>
        <dbReference type="ARBA" id="ARBA00022670"/>
    </source>
</evidence>
<keyword evidence="1 6" id="KW-0645">Protease</keyword>
<dbReference type="GO" id="GO:0046872">
    <property type="term" value="F:metal ion binding"/>
    <property type="evidence" value="ECO:0007669"/>
    <property type="project" value="UniProtKB-KW"/>
</dbReference>
<keyword evidence="3 6" id="KW-0378">Hydrolase</keyword>
<dbReference type="Proteomes" id="UP000006639">
    <property type="component" value="Chromosome"/>
</dbReference>
<evidence type="ECO:0000256" key="2">
    <source>
        <dbReference type="ARBA" id="ARBA00022723"/>
    </source>
</evidence>
<dbReference type="AlphaFoldDB" id="F7XUP4"/>
<evidence type="ECO:0000256" key="3">
    <source>
        <dbReference type="ARBA" id="ARBA00022801"/>
    </source>
</evidence>
<feature type="domain" description="Peptidase M48" evidence="7">
    <location>
        <begin position="27"/>
        <end position="190"/>
    </location>
</feature>
<dbReference type="InterPro" id="IPR011990">
    <property type="entry name" value="TPR-like_helical_dom_sf"/>
</dbReference>
<evidence type="ECO:0000313" key="8">
    <source>
        <dbReference type="EMBL" id="AEI88393.1"/>
    </source>
</evidence>
<evidence type="ECO:0000256" key="5">
    <source>
        <dbReference type="ARBA" id="ARBA00023049"/>
    </source>
</evidence>
<dbReference type="GO" id="GO:0004222">
    <property type="term" value="F:metalloendopeptidase activity"/>
    <property type="evidence" value="ECO:0007669"/>
    <property type="project" value="InterPro"/>
</dbReference>
<organism evidence="8 9">
    <name type="scientific">Midichloria mitochondrii (strain IricVA)</name>
    <dbReference type="NCBI Taxonomy" id="696127"/>
    <lineage>
        <taxon>Bacteria</taxon>
        <taxon>Pseudomonadati</taxon>
        <taxon>Pseudomonadota</taxon>
        <taxon>Alphaproteobacteria</taxon>
        <taxon>Rickettsiales</taxon>
        <taxon>Candidatus Midichloriaceae</taxon>
        <taxon>Candidatus Midichloria</taxon>
    </lineage>
</organism>
<dbReference type="EMBL" id="CP002130">
    <property type="protein sequence ID" value="AEI88393.1"/>
    <property type="molecule type" value="Genomic_DNA"/>
</dbReference>
<evidence type="ECO:0000256" key="4">
    <source>
        <dbReference type="ARBA" id="ARBA00022833"/>
    </source>
</evidence>
<dbReference type="STRING" id="696127.midi_00067"/>
<protein>
    <submittedName>
        <fullName evidence="8">Peptidase, M48 family</fullName>
    </submittedName>
</protein>
<dbReference type="GO" id="GO:0051603">
    <property type="term" value="P:proteolysis involved in protein catabolic process"/>
    <property type="evidence" value="ECO:0007669"/>
    <property type="project" value="TreeGrafter"/>
</dbReference>
<keyword evidence="2" id="KW-0479">Metal-binding</keyword>
<dbReference type="GO" id="GO:0016020">
    <property type="term" value="C:membrane"/>
    <property type="evidence" value="ECO:0007669"/>
    <property type="project" value="TreeGrafter"/>
</dbReference>
<dbReference type="PANTHER" id="PTHR22726:SF1">
    <property type="entry name" value="METALLOENDOPEPTIDASE OMA1, MITOCHONDRIAL"/>
    <property type="match status" value="1"/>
</dbReference>
<comment type="similarity">
    <text evidence="6">Belongs to the peptidase M48 family.</text>
</comment>
<dbReference type="HOGENOM" id="CLU_030556_2_0_5"/>
<keyword evidence="9" id="KW-1185">Reference proteome</keyword>
<evidence type="ECO:0000259" key="7">
    <source>
        <dbReference type="Pfam" id="PF01435"/>
    </source>
</evidence>
<dbReference type="Gene3D" id="3.30.2010.10">
    <property type="entry name" value="Metalloproteases ('zincins'), catalytic domain"/>
    <property type="match status" value="1"/>
</dbReference>
<accession>F7XUP4</accession>
<evidence type="ECO:0000313" key="9">
    <source>
        <dbReference type="Proteomes" id="UP000006639"/>
    </source>
</evidence>
<keyword evidence="4 6" id="KW-0862">Zinc</keyword>
<dbReference type="PANTHER" id="PTHR22726">
    <property type="entry name" value="METALLOENDOPEPTIDASE OMA1"/>
    <property type="match status" value="1"/>
</dbReference>
<name>F7XUP4_MIDMI</name>
<dbReference type="Gene3D" id="1.25.40.10">
    <property type="entry name" value="Tetratricopeptide repeat domain"/>
    <property type="match status" value="1"/>
</dbReference>
<proteinExistence type="inferred from homology"/>
<evidence type="ECO:0000256" key="6">
    <source>
        <dbReference type="RuleBase" id="RU003983"/>
    </source>
</evidence>
<reference evidence="8 9" key="1">
    <citation type="journal article" date="2011" name="Mol. Biol. Evol.">
        <title>Phylogenomic evidence for the presence of a flagellum and cbb3 oxidase in the free-living mitochondrial ancestor.</title>
        <authorList>
            <person name="Sassera D."/>
            <person name="Lo N."/>
            <person name="Epis S."/>
            <person name="D'Auria G."/>
            <person name="Montagna M."/>
            <person name="Comandatore F."/>
            <person name="Horner D."/>
            <person name="Pereto J."/>
            <person name="Luciano A.M."/>
            <person name="Franciosi F."/>
            <person name="Ferri E."/>
            <person name="Crotti E."/>
            <person name="Bazzocchi C."/>
            <person name="Daffonchio D."/>
            <person name="Sacchi L."/>
            <person name="Moya A."/>
            <person name="Latorre A."/>
            <person name="Bandi C."/>
        </authorList>
    </citation>
    <scope>NUCLEOTIDE SEQUENCE [LARGE SCALE GENOMIC DNA]</scope>
    <source>
        <strain evidence="8 9">IricVA</strain>
    </source>
</reference>
<dbReference type="InterPro" id="IPR001915">
    <property type="entry name" value="Peptidase_M48"/>
</dbReference>
<dbReference type="CDD" id="cd07324">
    <property type="entry name" value="M48C_Oma1-like"/>
    <property type="match status" value="1"/>
</dbReference>
<gene>
    <name evidence="8" type="ordered locus">midi_00067</name>
</gene>
<dbReference type="Pfam" id="PF01435">
    <property type="entry name" value="Peptidase_M48"/>
    <property type="match status" value="1"/>
</dbReference>
<dbReference type="InterPro" id="IPR051156">
    <property type="entry name" value="Mito/Outer_Membr_Metalloprot"/>
</dbReference>
<dbReference type="SUPFAM" id="SSF48452">
    <property type="entry name" value="TPR-like"/>
    <property type="match status" value="1"/>
</dbReference>
<sequence>MKMRFLIFIIIFFVSYNGLATELMSDPEVEDIIKKMSEPIFEVAGLDKSNIKITLIKDNSINAFVLDTGNIFINLGLISETSSLIEVMGVLAHETAHITLNHHNKRAEEVREAIKKSILPTIFFYRLSQYSIMQEHAADKMAVIFMKKLGIPIEGLINVLKKIKSGHVQLNAGLYKTHPGINERVNYLSGIHVKNTNLLLNNRSFLHSYNMMKAKVIGFIWDREQVLRTYNYESSESLYAKCVADYRKHNIGASLEKLGKLIRTYPKNPYFYELKAQITLEKGEIITAIFLYKQAVDLLPESDLLKKKLISALLTSPTQSDWKKAENLLSQFTDKKVDGFVLGKTALAKAKLGHRLESYLYSAKAALFLEDKVKAKYFLKLIQQQKAPLSKKMQEDIIDMEESLNDIP</sequence>
<comment type="cofactor">
    <cofactor evidence="6">
        <name>Zn(2+)</name>
        <dbReference type="ChEBI" id="CHEBI:29105"/>
    </cofactor>
    <text evidence="6">Binds 1 zinc ion per subunit.</text>
</comment>
<dbReference type="KEGG" id="mmn:midi_00067"/>
<keyword evidence="5 6" id="KW-0482">Metalloprotease</keyword>